<protein>
    <submittedName>
        <fullName evidence="1">Uncharacterized protein</fullName>
    </submittedName>
</protein>
<dbReference type="Proteomes" id="UP000276133">
    <property type="component" value="Unassembled WGS sequence"/>
</dbReference>
<sequence length="97" mass="11220">MKSSLTPETNVNMCPPAVSLKENSKVYNQKDIIEKMRIDEESCCQQARLQFFLINMRMSMIVKSQLETDTGQHNKKWLSKAPISLFKTVHKTNSKQD</sequence>
<accession>A0A3M7T8U2</accession>
<evidence type="ECO:0000313" key="1">
    <source>
        <dbReference type="EMBL" id="RNA44307.1"/>
    </source>
</evidence>
<proteinExistence type="predicted"/>
<comment type="caution">
    <text evidence="1">The sequence shown here is derived from an EMBL/GenBank/DDBJ whole genome shotgun (WGS) entry which is preliminary data.</text>
</comment>
<name>A0A3M7T8U2_BRAPC</name>
<keyword evidence="2" id="KW-1185">Reference proteome</keyword>
<evidence type="ECO:0000313" key="2">
    <source>
        <dbReference type="Proteomes" id="UP000276133"/>
    </source>
</evidence>
<dbReference type="EMBL" id="REGN01000123">
    <property type="protein sequence ID" value="RNA44307.1"/>
    <property type="molecule type" value="Genomic_DNA"/>
</dbReference>
<gene>
    <name evidence="1" type="ORF">BpHYR1_014882</name>
</gene>
<dbReference type="AlphaFoldDB" id="A0A3M7T8U2"/>
<reference evidence="1 2" key="1">
    <citation type="journal article" date="2018" name="Sci. Rep.">
        <title>Genomic signatures of local adaptation to the degree of environmental predictability in rotifers.</title>
        <authorList>
            <person name="Franch-Gras L."/>
            <person name="Hahn C."/>
            <person name="Garcia-Roger E.M."/>
            <person name="Carmona M.J."/>
            <person name="Serra M."/>
            <person name="Gomez A."/>
        </authorList>
    </citation>
    <scope>NUCLEOTIDE SEQUENCE [LARGE SCALE GENOMIC DNA]</scope>
    <source>
        <strain evidence="1">HYR1</strain>
    </source>
</reference>
<organism evidence="1 2">
    <name type="scientific">Brachionus plicatilis</name>
    <name type="common">Marine rotifer</name>
    <name type="synonym">Brachionus muelleri</name>
    <dbReference type="NCBI Taxonomy" id="10195"/>
    <lineage>
        <taxon>Eukaryota</taxon>
        <taxon>Metazoa</taxon>
        <taxon>Spiralia</taxon>
        <taxon>Gnathifera</taxon>
        <taxon>Rotifera</taxon>
        <taxon>Eurotatoria</taxon>
        <taxon>Monogononta</taxon>
        <taxon>Pseudotrocha</taxon>
        <taxon>Ploima</taxon>
        <taxon>Brachionidae</taxon>
        <taxon>Brachionus</taxon>
    </lineage>
</organism>